<keyword evidence="2" id="KW-1185">Reference proteome</keyword>
<dbReference type="Proteomes" id="UP000287166">
    <property type="component" value="Unassembled WGS sequence"/>
</dbReference>
<proteinExistence type="predicted"/>
<dbReference type="EMBL" id="BFAD01000012">
    <property type="protein sequence ID" value="GBE87981.1"/>
    <property type="molecule type" value="Genomic_DNA"/>
</dbReference>
<name>A0A401H0N6_9APHY</name>
<accession>A0A401H0N6</accession>
<evidence type="ECO:0008006" key="3">
    <source>
        <dbReference type="Google" id="ProtNLM"/>
    </source>
</evidence>
<evidence type="ECO:0000313" key="1">
    <source>
        <dbReference type="EMBL" id="GBE87981.1"/>
    </source>
</evidence>
<dbReference type="InParanoid" id="A0A401H0N6"/>
<dbReference type="OrthoDB" id="2794869at2759"/>
<dbReference type="STRING" id="139825.A0A401H0N6"/>
<sequence>MEELEAQSTALTVVTSSDQDCATPSLSPPDSKTLRTINDLPVEILIQIFEHSVLFTCKHDDHRLAYWDEVDRMTRQRWMVPRNVYTRRDESADPRSPSLFPDALAAVCCLWRDALTLVSLFWTRIVVFVDDDPTPLSRLRTRLELSHEHPLDIIITRHLCSVTDSDPLEKRRVTDAMQVLYQHIARWRSLRINVLHTVSIPAPNIQMQGRAASLINLRLQSHIQMQGRAASPINLRLQSQMARKRFRPAGIAKLCFHAPGLTDLEIDGLTFRRSFLSIPQSIASVKRLVISRYSPGTQSRMLFTVRALAECLSALPHVDEVSLIDLDISSSVGAALPQPLAFTASFFHLEGLSSEVLQALFDLLDSDLNFLHLIRCAVPDSIDLGWASELHLQNLDTTESIAPLLLNWDSEVLYFHACPSFNSALLDEMAEEAEDGAWLCSTLEELSIYDCRRFNSGDIRRMVQARRMSHAEIGFADNAHPAFVVTSVLYLKVQNGPELAPKDREWFDCNVQSVWWNGWQGGHQEEW</sequence>
<protein>
    <recommendedName>
        <fullName evidence="3">F-box domain-containing protein</fullName>
    </recommendedName>
</protein>
<reference evidence="1 2" key="1">
    <citation type="journal article" date="2018" name="Sci. Rep.">
        <title>Genome sequence of the cauliflower mushroom Sparassis crispa (Hanabiratake) and its association with beneficial usage.</title>
        <authorList>
            <person name="Kiyama R."/>
            <person name="Furutani Y."/>
            <person name="Kawaguchi K."/>
            <person name="Nakanishi T."/>
        </authorList>
    </citation>
    <scope>NUCLEOTIDE SEQUENCE [LARGE SCALE GENOMIC DNA]</scope>
</reference>
<dbReference type="AlphaFoldDB" id="A0A401H0N6"/>
<evidence type="ECO:0000313" key="2">
    <source>
        <dbReference type="Proteomes" id="UP000287166"/>
    </source>
</evidence>
<comment type="caution">
    <text evidence="1">The sequence shown here is derived from an EMBL/GenBank/DDBJ whole genome shotgun (WGS) entry which is preliminary data.</text>
</comment>
<organism evidence="1 2">
    <name type="scientific">Sparassis crispa</name>
    <dbReference type="NCBI Taxonomy" id="139825"/>
    <lineage>
        <taxon>Eukaryota</taxon>
        <taxon>Fungi</taxon>
        <taxon>Dikarya</taxon>
        <taxon>Basidiomycota</taxon>
        <taxon>Agaricomycotina</taxon>
        <taxon>Agaricomycetes</taxon>
        <taxon>Polyporales</taxon>
        <taxon>Sparassidaceae</taxon>
        <taxon>Sparassis</taxon>
    </lineage>
</organism>
<dbReference type="GeneID" id="38784898"/>
<dbReference type="RefSeq" id="XP_027618894.1">
    <property type="nucleotide sequence ID" value="XM_027763093.1"/>
</dbReference>
<gene>
    <name evidence="1" type="ORF">SCP_1202070</name>
</gene>